<dbReference type="PANTHER" id="PTHR31672">
    <property type="entry name" value="BNACNNG10540D PROTEIN"/>
    <property type="match status" value="1"/>
</dbReference>
<name>A0ABP0ZE97_9ROSI</name>
<evidence type="ECO:0000313" key="2">
    <source>
        <dbReference type="EMBL" id="CAK9329676.1"/>
    </source>
</evidence>
<evidence type="ECO:0000313" key="3">
    <source>
        <dbReference type="Proteomes" id="UP001642487"/>
    </source>
</evidence>
<proteinExistence type="predicted"/>
<evidence type="ECO:0000259" key="1">
    <source>
        <dbReference type="Pfam" id="PF00646"/>
    </source>
</evidence>
<feature type="domain" description="F-box" evidence="1">
    <location>
        <begin position="7"/>
        <end position="39"/>
    </location>
</feature>
<dbReference type="InterPro" id="IPR050796">
    <property type="entry name" value="SCF_F-box_component"/>
</dbReference>
<reference evidence="2 3" key="1">
    <citation type="submission" date="2024-03" db="EMBL/GenBank/DDBJ databases">
        <authorList>
            <person name="Gkanogiannis A."/>
            <person name="Becerra Lopez-Lavalle L."/>
        </authorList>
    </citation>
    <scope>NUCLEOTIDE SEQUENCE [LARGE SCALE GENOMIC DNA]</scope>
</reference>
<gene>
    <name evidence="2" type="ORF">CITCOLO1_LOCUS22152</name>
</gene>
<dbReference type="Proteomes" id="UP001642487">
    <property type="component" value="Chromosome 9"/>
</dbReference>
<dbReference type="Pfam" id="PF00646">
    <property type="entry name" value="F-box"/>
    <property type="match status" value="1"/>
</dbReference>
<organism evidence="2 3">
    <name type="scientific">Citrullus colocynthis</name>
    <name type="common">colocynth</name>
    <dbReference type="NCBI Taxonomy" id="252529"/>
    <lineage>
        <taxon>Eukaryota</taxon>
        <taxon>Viridiplantae</taxon>
        <taxon>Streptophyta</taxon>
        <taxon>Embryophyta</taxon>
        <taxon>Tracheophyta</taxon>
        <taxon>Spermatophyta</taxon>
        <taxon>Magnoliopsida</taxon>
        <taxon>eudicotyledons</taxon>
        <taxon>Gunneridae</taxon>
        <taxon>Pentapetalae</taxon>
        <taxon>rosids</taxon>
        <taxon>fabids</taxon>
        <taxon>Cucurbitales</taxon>
        <taxon>Cucurbitaceae</taxon>
        <taxon>Benincaseae</taxon>
        <taxon>Citrullus</taxon>
    </lineage>
</organism>
<protein>
    <recommendedName>
        <fullName evidence="1">F-box domain-containing protein</fullName>
    </recommendedName>
</protein>
<dbReference type="SUPFAM" id="SSF81383">
    <property type="entry name" value="F-box domain"/>
    <property type="match status" value="1"/>
</dbReference>
<dbReference type="InterPro" id="IPR036047">
    <property type="entry name" value="F-box-like_dom_sf"/>
</dbReference>
<sequence>MNWGMGLPLHFGEAIFSKLAVSNLPACRVVCKTWNAMILDYASSSKFLTNDFILSTCDNVPNCNLTNQCNPKMHCFRFDPTRHLDVDFDGFELEGNKSAPFGFDGDWSSITLTKSCNGLLFICKFNPMTNEFMQIPAFAFGFSPTTKQYKFELYCL</sequence>
<dbReference type="InterPro" id="IPR001810">
    <property type="entry name" value="F-box_dom"/>
</dbReference>
<keyword evidence="3" id="KW-1185">Reference proteome</keyword>
<dbReference type="EMBL" id="OZ021743">
    <property type="protein sequence ID" value="CAK9329676.1"/>
    <property type="molecule type" value="Genomic_DNA"/>
</dbReference>
<accession>A0ABP0ZE97</accession>